<evidence type="ECO:0000313" key="2">
    <source>
        <dbReference type="Proteomes" id="UP000265520"/>
    </source>
</evidence>
<reference evidence="1 2" key="1">
    <citation type="journal article" date="2018" name="Front. Plant Sci.">
        <title>Red Clover (Trifolium pratense) and Zigzag Clover (T. medium) - A Picture of Genomic Similarities and Differences.</title>
        <authorList>
            <person name="Dluhosova J."/>
            <person name="Istvanek J."/>
            <person name="Nedelnik J."/>
            <person name="Repkova J."/>
        </authorList>
    </citation>
    <scope>NUCLEOTIDE SEQUENCE [LARGE SCALE GENOMIC DNA]</scope>
    <source>
        <strain evidence="2">cv. 10/8</strain>
        <tissue evidence="1">Leaf</tissue>
    </source>
</reference>
<proteinExistence type="predicted"/>
<evidence type="ECO:0000313" key="1">
    <source>
        <dbReference type="EMBL" id="MCH84387.1"/>
    </source>
</evidence>
<gene>
    <name evidence="1" type="ORF">A2U01_0005219</name>
</gene>
<dbReference type="AlphaFoldDB" id="A0A392MA44"/>
<dbReference type="Proteomes" id="UP000265520">
    <property type="component" value="Unassembled WGS sequence"/>
</dbReference>
<organism evidence="1 2">
    <name type="scientific">Trifolium medium</name>
    <dbReference type="NCBI Taxonomy" id="97028"/>
    <lineage>
        <taxon>Eukaryota</taxon>
        <taxon>Viridiplantae</taxon>
        <taxon>Streptophyta</taxon>
        <taxon>Embryophyta</taxon>
        <taxon>Tracheophyta</taxon>
        <taxon>Spermatophyta</taxon>
        <taxon>Magnoliopsida</taxon>
        <taxon>eudicotyledons</taxon>
        <taxon>Gunneridae</taxon>
        <taxon>Pentapetalae</taxon>
        <taxon>rosids</taxon>
        <taxon>fabids</taxon>
        <taxon>Fabales</taxon>
        <taxon>Fabaceae</taxon>
        <taxon>Papilionoideae</taxon>
        <taxon>50 kb inversion clade</taxon>
        <taxon>NPAAA clade</taxon>
        <taxon>Hologalegina</taxon>
        <taxon>IRL clade</taxon>
        <taxon>Trifolieae</taxon>
        <taxon>Trifolium</taxon>
    </lineage>
</organism>
<keyword evidence="2" id="KW-1185">Reference proteome</keyword>
<protein>
    <submittedName>
        <fullName evidence="1">Uncharacterized protein</fullName>
    </submittedName>
</protein>
<sequence>MLFPDRVNSVDGESAAVIVESSDSASKESLSRGSVSSDMYPNFDLVWDNLEDLLSTVEKADFNRESPDSNMMKALIIKNINFIFLCINSVMFPLKKKNEADEELALFDELKLAQRSIRTFKLIKPRENVNLFIRDCN</sequence>
<accession>A0A392MA44</accession>
<dbReference type="EMBL" id="LXQA010006741">
    <property type="protein sequence ID" value="MCH84387.1"/>
    <property type="molecule type" value="Genomic_DNA"/>
</dbReference>
<comment type="caution">
    <text evidence="1">The sequence shown here is derived from an EMBL/GenBank/DDBJ whole genome shotgun (WGS) entry which is preliminary data.</text>
</comment>
<name>A0A392MA44_9FABA</name>